<geneLocation type="plasmid" evidence="1 2">
    <name>megaplasmid</name>
</geneLocation>
<name>C5B3Y9_METEA</name>
<dbReference type="HOGENOM" id="CLU_1364886_0_0_5"/>
<evidence type="ECO:0000313" key="1">
    <source>
        <dbReference type="EMBL" id="ACS43171.1"/>
    </source>
</evidence>
<sequence length="200" mass="21812">MANDAVAKQVLTPEGMDLLGLEAALRADFERRSVAIRRKVAELLGHPWSRDVFAALVGLDDTGRHTLLRHVVPNLTGPGTLEGLEALAQFVSYYVNDDGEVMVVPDVDEEVDSVGVAAIMGSHAAFGTDPNEDLRGWAERERPKTLVLSARDERPARGADILEAIRFNYDFVAREEAAREAAYAAFLTDDLEDDAARPAP</sequence>
<keyword evidence="2" id="KW-1185">Reference proteome</keyword>
<protein>
    <submittedName>
        <fullName evidence="1">Uncharacterized protein</fullName>
    </submittedName>
</protein>
<organism evidence="1 2">
    <name type="scientific">Methylorubrum extorquens (strain ATCC 14718 / DSM 1338 / JCM 2805 / NCIMB 9133 / AM1)</name>
    <name type="common">Methylobacterium extorquens</name>
    <dbReference type="NCBI Taxonomy" id="272630"/>
    <lineage>
        <taxon>Bacteria</taxon>
        <taxon>Pseudomonadati</taxon>
        <taxon>Pseudomonadota</taxon>
        <taxon>Alphaproteobacteria</taxon>
        <taxon>Hyphomicrobiales</taxon>
        <taxon>Methylobacteriaceae</taxon>
        <taxon>Methylorubrum</taxon>
    </lineage>
</organism>
<dbReference type="RefSeq" id="WP_012753655.1">
    <property type="nucleotide sequence ID" value="NC_012811.1"/>
</dbReference>
<gene>
    <name evidence="1" type="ordered locus">MexAM1_META2p0296</name>
</gene>
<reference evidence="1 2" key="1">
    <citation type="journal article" date="2009" name="PLoS ONE">
        <title>Methylobacterium genome sequences: a reference blueprint to investigate microbial metabolism of C1 compounds from natural and industrial sources.</title>
        <authorList>
            <person name="Vuilleumier S."/>
            <person name="Chistoserdova L."/>
            <person name="Lee M.-C."/>
            <person name="Bringel F."/>
            <person name="Lajus A."/>
            <person name="Zhou Y."/>
            <person name="Gourion B."/>
            <person name="Barbe V."/>
            <person name="Chang J."/>
            <person name="Cruveiller S."/>
            <person name="Dossat C."/>
            <person name="Gillett W."/>
            <person name="Gruffaz C."/>
            <person name="Haugen E."/>
            <person name="Hourcade E."/>
            <person name="Levy R."/>
            <person name="Mangenot S."/>
            <person name="Muller E."/>
            <person name="Nadalig T."/>
            <person name="Pagni M."/>
            <person name="Penny C."/>
            <person name="Peyraud R."/>
            <person name="Robinson D.G."/>
            <person name="Roche D."/>
            <person name="Rouy Z."/>
            <person name="Saenampechek C."/>
            <person name="Salvignol G."/>
            <person name="Vallenet D."/>
            <person name="Wu Z."/>
            <person name="Marx C.J."/>
            <person name="Vorholt J.A."/>
            <person name="Olson M.V."/>
            <person name="Kaul R."/>
            <person name="Weissenbach J."/>
            <person name="Medigue C."/>
            <person name="Lidstrom M.E."/>
        </authorList>
    </citation>
    <scope>NUCLEOTIDE SEQUENCE [LARGE SCALE GENOMIC DNA]</scope>
    <source>
        <strain evidence="2">ATCC 14718 / DSM 1338 / JCM 2805 / NCIMB 9133 / AM1</strain>
    </source>
</reference>
<dbReference type="KEGG" id="mea:Mex_2p0296"/>
<dbReference type="EMBL" id="CP001511">
    <property type="protein sequence ID" value="ACS43171.1"/>
    <property type="molecule type" value="Genomic_DNA"/>
</dbReference>
<dbReference type="AlphaFoldDB" id="C5B3Y9"/>
<proteinExistence type="predicted"/>
<evidence type="ECO:0000313" key="2">
    <source>
        <dbReference type="Proteomes" id="UP000009081"/>
    </source>
</evidence>
<keyword evidence="1" id="KW-0614">Plasmid</keyword>
<accession>C5B3Y9</accession>
<dbReference type="Proteomes" id="UP000009081">
    <property type="component" value="Plasmid megaplasmid"/>
</dbReference>